<evidence type="ECO:0000313" key="4">
    <source>
        <dbReference type="EMBL" id="VDM59263.1"/>
    </source>
</evidence>
<feature type="domain" description="NAD-dependent epimerase/dehydratase" evidence="3">
    <location>
        <begin position="13"/>
        <end position="174"/>
    </location>
</feature>
<dbReference type="AlphaFoldDB" id="A0A158PIK9"/>
<protein>
    <submittedName>
        <fullName evidence="6">3Beta_HSD domain-containing protein</fullName>
    </submittedName>
</protein>
<evidence type="ECO:0000259" key="3">
    <source>
        <dbReference type="Pfam" id="PF01370"/>
    </source>
</evidence>
<reference evidence="6" key="1">
    <citation type="submission" date="2016-04" db="UniProtKB">
        <authorList>
            <consortium name="WormBaseParasite"/>
        </authorList>
    </citation>
    <scope>IDENTIFICATION</scope>
</reference>
<dbReference type="GO" id="GO:0016616">
    <property type="term" value="F:oxidoreductase activity, acting on the CH-OH group of donors, NAD or NADP as acceptor"/>
    <property type="evidence" value="ECO:0007669"/>
    <property type="project" value="TreeGrafter"/>
</dbReference>
<evidence type="ECO:0000313" key="5">
    <source>
        <dbReference type="Proteomes" id="UP000267027"/>
    </source>
</evidence>
<comment type="similarity">
    <text evidence="2">Belongs to the NAD(P)-dependent epimerase/dehydratase family. Dihydroflavonol-4-reductase subfamily.</text>
</comment>
<evidence type="ECO:0000256" key="2">
    <source>
        <dbReference type="ARBA" id="ARBA00023445"/>
    </source>
</evidence>
<dbReference type="OMA" id="QGQMKEK"/>
<dbReference type="InterPro" id="IPR001509">
    <property type="entry name" value="Epimerase_deHydtase"/>
</dbReference>
<dbReference type="WBParaSite" id="ACOC_0000767701-mRNA-1">
    <property type="protein sequence ID" value="ACOC_0000767701-mRNA-1"/>
    <property type="gene ID" value="ACOC_0000767701"/>
</dbReference>
<organism evidence="6">
    <name type="scientific">Angiostrongylus costaricensis</name>
    <name type="common">Nematode worm</name>
    <dbReference type="NCBI Taxonomy" id="334426"/>
    <lineage>
        <taxon>Eukaryota</taxon>
        <taxon>Metazoa</taxon>
        <taxon>Ecdysozoa</taxon>
        <taxon>Nematoda</taxon>
        <taxon>Chromadorea</taxon>
        <taxon>Rhabditida</taxon>
        <taxon>Rhabditina</taxon>
        <taxon>Rhabditomorpha</taxon>
        <taxon>Strongyloidea</taxon>
        <taxon>Metastrongylidae</taxon>
        <taxon>Angiostrongylus</taxon>
    </lineage>
</organism>
<dbReference type="PANTHER" id="PTHR10366">
    <property type="entry name" value="NAD DEPENDENT EPIMERASE/DEHYDRATASE"/>
    <property type="match status" value="1"/>
</dbReference>
<dbReference type="InterPro" id="IPR036291">
    <property type="entry name" value="NAD(P)-bd_dom_sf"/>
</dbReference>
<dbReference type="EMBL" id="UYYA01004065">
    <property type="protein sequence ID" value="VDM59263.1"/>
    <property type="molecule type" value="Genomic_DNA"/>
</dbReference>
<accession>A0A158PIK9</accession>
<evidence type="ECO:0000256" key="1">
    <source>
        <dbReference type="ARBA" id="ARBA00023002"/>
    </source>
</evidence>
<keyword evidence="1" id="KW-0560">Oxidoreductase</keyword>
<proteinExistence type="inferred from homology"/>
<dbReference type="Proteomes" id="UP000267027">
    <property type="component" value="Unassembled WGS sequence"/>
</dbReference>
<name>A0A158PIK9_ANGCS</name>
<reference evidence="4 5" key="2">
    <citation type="submission" date="2018-11" db="EMBL/GenBank/DDBJ databases">
        <authorList>
            <consortium name="Pathogen Informatics"/>
        </authorList>
    </citation>
    <scope>NUCLEOTIDE SEQUENCE [LARGE SCALE GENOMIC DNA]</scope>
    <source>
        <strain evidence="4 5">Costa Rica</strain>
    </source>
</reference>
<evidence type="ECO:0000313" key="6">
    <source>
        <dbReference type="WBParaSite" id="ACOC_0000767701-mRNA-1"/>
    </source>
</evidence>
<keyword evidence="5" id="KW-1185">Reference proteome</keyword>
<dbReference type="InterPro" id="IPR050425">
    <property type="entry name" value="NAD(P)_dehydrat-like"/>
</dbReference>
<dbReference type="Pfam" id="PF01370">
    <property type="entry name" value="Epimerase"/>
    <property type="match status" value="1"/>
</dbReference>
<dbReference type="Gene3D" id="3.40.50.720">
    <property type="entry name" value="NAD(P)-binding Rossmann-like Domain"/>
    <property type="match status" value="1"/>
</dbReference>
<dbReference type="STRING" id="334426.A0A158PIK9"/>
<gene>
    <name evidence="4" type="ORF">ACOC_LOCUS7678</name>
</gene>
<dbReference type="SUPFAM" id="SSF51735">
    <property type="entry name" value="NAD(P)-binding Rossmann-fold domains"/>
    <property type="match status" value="1"/>
</dbReference>
<dbReference type="PANTHER" id="PTHR10366:SF564">
    <property type="entry name" value="STEROL-4-ALPHA-CARBOXYLATE 3-DEHYDROGENASE, DECARBOXYLATING"/>
    <property type="match status" value="1"/>
</dbReference>
<dbReference type="OrthoDB" id="2735536at2759"/>
<sequence length="296" mass="33533">MNGECWKSAVSGCQYILHVASPFMIVPDASCVDIAVTGTLNLLRAASKEYSVKKVVLTSSCTAVNEGHPQDKVFDETSWTDVTNPDVDYYSRSKTLAEKAAWDFIHFRFALTTLNPTFVVGPLLIDEEGASISLMRRFLNREMPAIPELNLACVDVRDVAKAHVEAMRRPETDGERILITSQPSFFFRDIAQVLGREFRPQGYWVPYYQVPYWVLWLYSFFDKEAAATLKRVGNIARFDNSKAKRLLGLEFSDPAKAMVEMGYALIERGIVKKRPGYKGVPEQYKPWIYTNINDGC</sequence>